<dbReference type="InterPro" id="IPR034608">
    <property type="entry name" value="CCDC125"/>
</dbReference>
<dbReference type="OrthoDB" id="9939852at2759"/>
<keyword evidence="1" id="KW-0175">Coiled coil</keyword>
<feature type="coiled-coil region" evidence="1">
    <location>
        <begin position="166"/>
        <end position="193"/>
    </location>
</feature>
<dbReference type="PANTHER" id="PTHR28616:SF1">
    <property type="entry name" value="COILED-COIL DOMAIN-CONTAINING PROTEIN 125"/>
    <property type="match status" value="1"/>
</dbReference>
<reference evidence="3 4" key="1">
    <citation type="journal article" date="2018" name="Sci. Rep.">
        <title>Comparative analysis of the Pocillopora damicornis genome highlights role of immune system in coral evolution.</title>
        <authorList>
            <person name="Cunning R."/>
            <person name="Bay R.A."/>
            <person name="Gillette P."/>
            <person name="Baker A.C."/>
            <person name="Traylor-Knowles N."/>
        </authorList>
    </citation>
    <scope>NUCLEOTIDE SEQUENCE [LARGE SCALE GENOMIC DNA]</scope>
    <source>
        <strain evidence="3">RSMAS</strain>
        <tissue evidence="3">Whole animal</tissue>
    </source>
</reference>
<protein>
    <recommendedName>
        <fullName evidence="5">Coiled-coil domain-containing protein 125</fullName>
    </recommendedName>
</protein>
<proteinExistence type="predicted"/>
<evidence type="ECO:0000256" key="2">
    <source>
        <dbReference type="SAM" id="MobiDB-lite"/>
    </source>
</evidence>
<name>A0A3M6UMY9_POCDA</name>
<evidence type="ECO:0000256" key="1">
    <source>
        <dbReference type="SAM" id="Coils"/>
    </source>
</evidence>
<accession>A0A3M6UMY9</accession>
<dbReference type="PANTHER" id="PTHR28616">
    <property type="entry name" value="COILED-COIL DOMAIN-CONTAINING PROTEIN 125"/>
    <property type="match status" value="1"/>
</dbReference>
<feature type="region of interest" description="Disordered" evidence="2">
    <location>
        <begin position="1"/>
        <end position="24"/>
    </location>
</feature>
<keyword evidence="4" id="KW-1185">Reference proteome</keyword>
<dbReference type="GO" id="GO:0005737">
    <property type="term" value="C:cytoplasm"/>
    <property type="evidence" value="ECO:0007669"/>
    <property type="project" value="TreeGrafter"/>
</dbReference>
<evidence type="ECO:0008006" key="5">
    <source>
        <dbReference type="Google" id="ProtNLM"/>
    </source>
</evidence>
<dbReference type="AlphaFoldDB" id="A0A3M6UMY9"/>
<gene>
    <name evidence="3" type="ORF">pdam_00007268</name>
</gene>
<feature type="coiled-coil region" evidence="1">
    <location>
        <begin position="350"/>
        <end position="377"/>
    </location>
</feature>
<organism evidence="3 4">
    <name type="scientific">Pocillopora damicornis</name>
    <name type="common">Cauliflower coral</name>
    <name type="synonym">Millepora damicornis</name>
    <dbReference type="NCBI Taxonomy" id="46731"/>
    <lineage>
        <taxon>Eukaryota</taxon>
        <taxon>Metazoa</taxon>
        <taxon>Cnidaria</taxon>
        <taxon>Anthozoa</taxon>
        <taxon>Hexacorallia</taxon>
        <taxon>Scleractinia</taxon>
        <taxon>Astrocoeniina</taxon>
        <taxon>Pocilloporidae</taxon>
        <taxon>Pocillopora</taxon>
    </lineage>
</organism>
<dbReference type="EMBL" id="RCHS01001135">
    <property type="protein sequence ID" value="RMX55026.1"/>
    <property type="molecule type" value="Genomic_DNA"/>
</dbReference>
<dbReference type="OMA" id="ETCICAK"/>
<dbReference type="GO" id="GO:0035024">
    <property type="term" value="P:negative regulation of Rho protein signal transduction"/>
    <property type="evidence" value="ECO:0007669"/>
    <property type="project" value="TreeGrafter"/>
</dbReference>
<evidence type="ECO:0000313" key="4">
    <source>
        <dbReference type="Proteomes" id="UP000275408"/>
    </source>
</evidence>
<evidence type="ECO:0000313" key="3">
    <source>
        <dbReference type="EMBL" id="RMX55026.1"/>
    </source>
</evidence>
<sequence length="488" mass="55542">MSSVLTHESEFNESRRSFSSDDSSSLCSVDLGLGFGLKPGGLPRCENDSISNELEVLDLFQADTEDTTQSEETLEKYQHRSKPFTWRTSLQESVEQLKEIKGGLSRISKWSLKNLPKRSFSLKLRNRTNSESAPNDVDKGCKGKACGLRRINSARERRSVAEDDEYRALQCKLVKAKQEIENLTLDLEVCQQQLQSKYGAVKIIQSLSRLEQAHQKQCSRKALEASKKLEQEVNFLQWELELKQSYLLDNEQTWAERFDRVATENAALMVALQTRSEELRKVAIEKMTLMRDRDELAAALEVRDRIKYDLSTPEREEILSTGDLIVELATLGACQCRGKKQEPCACARAAVDAKRDIAKLKHELELVQRREEEALLAADAYRVAFEQQLAKNSSLIYELMKRSSWRKKTGLGGKTRTLTKQEEGVKYDQEEIICQVNTYKDEIVETLLSMLHDNSEALAHQRLATKMLAAKMKEMEKCSNCGSLPTAR</sequence>
<feature type="compositionally biased region" description="Basic and acidic residues" evidence="2">
    <location>
        <begin position="7"/>
        <end position="19"/>
    </location>
</feature>
<dbReference type="Proteomes" id="UP000275408">
    <property type="component" value="Unassembled WGS sequence"/>
</dbReference>
<dbReference type="GO" id="GO:2000146">
    <property type="term" value="P:negative regulation of cell motility"/>
    <property type="evidence" value="ECO:0007669"/>
    <property type="project" value="TreeGrafter"/>
</dbReference>
<comment type="caution">
    <text evidence="3">The sequence shown here is derived from an EMBL/GenBank/DDBJ whole genome shotgun (WGS) entry which is preliminary data.</text>
</comment>
<dbReference type="STRING" id="46731.A0A3M6UMY9"/>